<organism evidence="1 2">
    <name type="scientific">Malus baccata</name>
    <name type="common">Siberian crab apple</name>
    <name type="synonym">Pyrus baccata</name>
    <dbReference type="NCBI Taxonomy" id="106549"/>
    <lineage>
        <taxon>Eukaryota</taxon>
        <taxon>Viridiplantae</taxon>
        <taxon>Streptophyta</taxon>
        <taxon>Embryophyta</taxon>
        <taxon>Tracheophyta</taxon>
        <taxon>Spermatophyta</taxon>
        <taxon>Magnoliopsida</taxon>
        <taxon>eudicotyledons</taxon>
        <taxon>Gunneridae</taxon>
        <taxon>Pentapetalae</taxon>
        <taxon>rosids</taxon>
        <taxon>fabids</taxon>
        <taxon>Rosales</taxon>
        <taxon>Rosaceae</taxon>
        <taxon>Amygdaloideae</taxon>
        <taxon>Maleae</taxon>
        <taxon>Malus</taxon>
    </lineage>
</organism>
<evidence type="ECO:0000313" key="2">
    <source>
        <dbReference type="Proteomes" id="UP000315295"/>
    </source>
</evidence>
<proteinExistence type="predicted"/>
<protein>
    <submittedName>
        <fullName evidence="1">Uncharacterized protein</fullName>
    </submittedName>
</protein>
<evidence type="ECO:0000313" key="1">
    <source>
        <dbReference type="EMBL" id="TQD95855.1"/>
    </source>
</evidence>
<dbReference type="Proteomes" id="UP000315295">
    <property type="component" value="Unassembled WGS sequence"/>
</dbReference>
<sequence length="50" mass="5721">MGYVKKPLLWSKPQYTWPRWKSGKPLLGEEGRGIVREGNKAGNHIRPGVF</sequence>
<gene>
    <name evidence="1" type="ORF">C1H46_018493</name>
</gene>
<reference evidence="1 2" key="1">
    <citation type="journal article" date="2019" name="G3 (Bethesda)">
        <title>Sequencing of a Wild Apple (Malus baccata) Genome Unravels the Differences Between Cultivated and Wild Apple Species Regarding Disease Resistance and Cold Tolerance.</title>
        <authorList>
            <person name="Chen X."/>
        </authorList>
    </citation>
    <scope>NUCLEOTIDE SEQUENCE [LARGE SCALE GENOMIC DNA]</scope>
    <source>
        <strain evidence="2">cv. Shandingzi</strain>
        <tissue evidence="1">Leaves</tissue>
    </source>
</reference>
<accession>A0A540MAT4</accession>
<name>A0A540MAT4_MALBA</name>
<keyword evidence="2" id="KW-1185">Reference proteome</keyword>
<dbReference type="EMBL" id="VIEB01000304">
    <property type="protein sequence ID" value="TQD95855.1"/>
    <property type="molecule type" value="Genomic_DNA"/>
</dbReference>
<dbReference type="AlphaFoldDB" id="A0A540MAT4"/>
<comment type="caution">
    <text evidence="1">The sequence shown here is derived from an EMBL/GenBank/DDBJ whole genome shotgun (WGS) entry which is preliminary data.</text>
</comment>